<dbReference type="Gene3D" id="3.40.710.10">
    <property type="entry name" value="DD-peptidase/beta-lactamase superfamily"/>
    <property type="match status" value="1"/>
</dbReference>
<dbReference type="PANTHER" id="PTHR46825">
    <property type="entry name" value="D-ALANYL-D-ALANINE-CARBOXYPEPTIDASE/ENDOPEPTIDASE AMPH"/>
    <property type="match status" value="1"/>
</dbReference>
<protein>
    <submittedName>
        <fullName evidence="2">CubicO group peptidase (Beta-lactamase class C family)</fullName>
    </submittedName>
</protein>
<accession>A0ABS4SRV9</accession>
<sequence>MFDEAASRLTTLLEEGSGPTAARTAVLAACSGDRFWTTGFARAGEAPPAPTARFLTYSITKTMAAAAALRLAGRGEIDLDAPLDRWLPDFAPAARLTLADLLSHRAGLYNYGGMPTYHAAVRAGAEPWTEDEFLARCRAAEPFAPPGQQFSYSNIGYLLVKRLLERASGLSFAALLERELFGPLGLTDWSVPTTRADLAGLHLGPSPYLGGDGPPVAVAGLYHPGWVSHGVVAATALDTARLLHGLFTAGLLAPQLAARMVSSWPVPGQMRGRPWVEPGYGLGLMVERDPQAGPCWGHTGGGPGCTPTAYHFPGPTPLTIAVFTDGEDGDQAEWMVMEAADALRSPR</sequence>
<feature type="domain" description="Beta-lactamase-related" evidence="1">
    <location>
        <begin position="22"/>
        <end position="329"/>
    </location>
</feature>
<dbReference type="PANTHER" id="PTHR46825:SF7">
    <property type="entry name" value="D-ALANYL-D-ALANINE CARBOXYPEPTIDASE"/>
    <property type="match status" value="1"/>
</dbReference>
<organism evidence="2 3">
    <name type="scientific">Azospirillum rugosum</name>
    <dbReference type="NCBI Taxonomy" id="416170"/>
    <lineage>
        <taxon>Bacteria</taxon>
        <taxon>Pseudomonadati</taxon>
        <taxon>Pseudomonadota</taxon>
        <taxon>Alphaproteobacteria</taxon>
        <taxon>Rhodospirillales</taxon>
        <taxon>Azospirillaceae</taxon>
        <taxon>Azospirillum</taxon>
    </lineage>
</organism>
<dbReference type="Pfam" id="PF00144">
    <property type="entry name" value="Beta-lactamase"/>
    <property type="match status" value="1"/>
</dbReference>
<proteinExistence type="predicted"/>
<comment type="caution">
    <text evidence="2">The sequence shown here is derived from an EMBL/GenBank/DDBJ whole genome shotgun (WGS) entry which is preliminary data.</text>
</comment>
<dbReference type="EMBL" id="JAGINP010000021">
    <property type="protein sequence ID" value="MBP2295288.1"/>
    <property type="molecule type" value="Genomic_DNA"/>
</dbReference>
<dbReference type="Proteomes" id="UP000781958">
    <property type="component" value="Unassembled WGS sequence"/>
</dbReference>
<dbReference type="SUPFAM" id="SSF56601">
    <property type="entry name" value="beta-lactamase/transpeptidase-like"/>
    <property type="match status" value="1"/>
</dbReference>
<evidence type="ECO:0000313" key="3">
    <source>
        <dbReference type="Proteomes" id="UP000781958"/>
    </source>
</evidence>
<gene>
    <name evidence="2" type="ORF">J2851_005093</name>
</gene>
<reference evidence="2 3" key="1">
    <citation type="submission" date="2021-03" db="EMBL/GenBank/DDBJ databases">
        <title>Genomic Encyclopedia of Type Strains, Phase III (KMG-III): the genomes of soil and plant-associated and newly described type strains.</title>
        <authorList>
            <person name="Whitman W."/>
        </authorList>
    </citation>
    <scope>NUCLEOTIDE SEQUENCE [LARGE SCALE GENOMIC DNA]</scope>
    <source>
        <strain evidence="2 3">IMMIB AFH-6</strain>
    </source>
</reference>
<keyword evidence="3" id="KW-1185">Reference proteome</keyword>
<evidence type="ECO:0000313" key="2">
    <source>
        <dbReference type="EMBL" id="MBP2295288.1"/>
    </source>
</evidence>
<evidence type="ECO:0000259" key="1">
    <source>
        <dbReference type="Pfam" id="PF00144"/>
    </source>
</evidence>
<name>A0ABS4SRV9_9PROT</name>
<dbReference type="InterPro" id="IPR012338">
    <property type="entry name" value="Beta-lactam/transpept-like"/>
</dbReference>
<dbReference type="InterPro" id="IPR050491">
    <property type="entry name" value="AmpC-like"/>
</dbReference>
<dbReference type="InterPro" id="IPR001466">
    <property type="entry name" value="Beta-lactam-related"/>
</dbReference>
<dbReference type="RefSeq" id="WP_209769731.1">
    <property type="nucleotide sequence ID" value="NZ_JAGINP010000021.1"/>
</dbReference>